<dbReference type="EMBL" id="QXFX01001033">
    <property type="protein sequence ID" value="KAE9098124.1"/>
    <property type="molecule type" value="Genomic_DNA"/>
</dbReference>
<feature type="transmembrane region" description="Helical" evidence="1">
    <location>
        <begin position="61"/>
        <end position="80"/>
    </location>
</feature>
<dbReference type="Proteomes" id="UP000460718">
    <property type="component" value="Unassembled WGS sequence"/>
</dbReference>
<sequence length="118" mass="13211">MLATENTVPFQDFVEKLARQLLRRLTLSIAKWVGASLWAAAILAASYYLVVIDAADKKEQLSLVVAVIFTAITGALENFCNWYTDSREYKGSVKGMMRQLGFLSACSSRDPILRVLQY</sequence>
<evidence type="ECO:0000313" key="10">
    <source>
        <dbReference type="EMBL" id="KAE9300479.1"/>
    </source>
</evidence>
<evidence type="ECO:0000313" key="8">
    <source>
        <dbReference type="EMBL" id="KAE9215435.1"/>
    </source>
</evidence>
<dbReference type="EMBL" id="QXGA01001043">
    <property type="protein sequence ID" value="KAE9130893.1"/>
    <property type="molecule type" value="Genomic_DNA"/>
</dbReference>
<evidence type="ECO:0000313" key="17">
    <source>
        <dbReference type="Proteomes" id="UP000460718"/>
    </source>
</evidence>
<dbReference type="EMBL" id="QXGD01001035">
    <property type="protein sequence ID" value="KAE9216740.1"/>
    <property type="molecule type" value="Genomic_DNA"/>
</dbReference>
<evidence type="ECO:0000256" key="1">
    <source>
        <dbReference type="SAM" id="Phobius"/>
    </source>
</evidence>
<dbReference type="Proteomes" id="UP000476176">
    <property type="component" value="Unassembled WGS sequence"/>
</dbReference>
<dbReference type="Proteomes" id="UP000437068">
    <property type="component" value="Unassembled WGS sequence"/>
</dbReference>
<accession>A0A6A3RXQ8</accession>
<dbReference type="Proteomes" id="UP000433483">
    <property type="component" value="Unassembled WGS sequence"/>
</dbReference>
<evidence type="ECO:0000313" key="3">
    <source>
        <dbReference type="EMBL" id="KAE9001570.1"/>
    </source>
</evidence>
<dbReference type="EMBL" id="QXGC01000955">
    <property type="protein sequence ID" value="KAE9215435.1"/>
    <property type="molecule type" value="Genomic_DNA"/>
</dbReference>
<keyword evidence="1" id="KW-1133">Transmembrane helix</keyword>
<gene>
    <name evidence="10" type="ORF">PF001_g14930</name>
    <name evidence="9" type="ORF">PF002_g16993</name>
    <name evidence="8" type="ORF">PF004_g14757</name>
    <name evidence="7" type="ORF">PF005_g14808</name>
    <name evidence="6" type="ORF">PF006_g15659</name>
    <name evidence="5" type="ORF">PF007_g14766</name>
    <name evidence="2" type="ORF">PF009_g16144</name>
    <name evidence="4" type="ORF">PF010_g15680</name>
    <name evidence="3" type="ORF">PF011_g13689</name>
</gene>
<feature type="transmembrane region" description="Helical" evidence="1">
    <location>
        <begin position="29"/>
        <end position="49"/>
    </location>
</feature>
<evidence type="ECO:0000313" key="15">
    <source>
        <dbReference type="Proteomes" id="UP000440732"/>
    </source>
</evidence>
<evidence type="ECO:0000313" key="18">
    <source>
        <dbReference type="Proteomes" id="UP000476176"/>
    </source>
</evidence>
<dbReference type="EMBL" id="QXGF01000968">
    <property type="protein sequence ID" value="KAE8933869.1"/>
    <property type="molecule type" value="Genomic_DNA"/>
</dbReference>
<evidence type="ECO:0000313" key="12">
    <source>
        <dbReference type="Proteomes" id="UP000433483"/>
    </source>
</evidence>
<evidence type="ECO:0000313" key="4">
    <source>
        <dbReference type="EMBL" id="KAE9098124.1"/>
    </source>
</evidence>
<proteinExistence type="predicted"/>
<evidence type="ECO:0000313" key="9">
    <source>
        <dbReference type="EMBL" id="KAE9216740.1"/>
    </source>
</evidence>
<dbReference type="Proteomes" id="UP000441208">
    <property type="component" value="Unassembled WGS sequence"/>
</dbReference>
<dbReference type="EMBL" id="QXFW01000855">
    <property type="protein sequence ID" value="KAE9001570.1"/>
    <property type="molecule type" value="Genomic_DNA"/>
</dbReference>
<name>A0A6A3RXQ8_9STRA</name>
<evidence type="ECO:0000313" key="14">
    <source>
        <dbReference type="Proteomes" id="UP000440367"/>
    </source>
</evidence>
<evidence type="ECO:0000313" key="7">
    <source>
        <dbReference type="EMBL" id="KAE9201836.1"/>
    </source>
</evidence>
<dbReference type="Proteomes" id="UP000440367">
    <property type="component" value="Unassembled WGS sequence"/>
</dbReference>
<comment type="caution">
    <text evidence="5">The sequence shown here is derived from an EMBL/GenBank/DDBJ whole genome shotgun (WGS) entry which is preliminary data.</text>
</comment>
<evidence type="ECO:0000313" key="2">
    <source>
        <dbReference type="EMBL" id="KAE8933869.1"/>
    </source>
</evidence>
<dbReference type="Proteomes" id="UP000440732">
    <property type="component" value="Unassembled WGS sequence"/>
</dbReference>
<dbReference type="Proteomes" id="UP000429523">
    <property type="component" value="Unassembled WGS sequence"/>
</dbReference>
<evidence type="ECO:0000313" key="6">
    <source>
        <dbReference type="EMBL" id="KAE9130893.1"/>
    </source>
</evidence>
<keyword evidence="12" id="KW-1185">Reference proteome</keyword>
<dbReference type="Proteomes" id="UP000488956">
    <property type="component" value="Unassembled WGS sequence"/>
</dbReference>
<organism evidence="5 16">
    <name type="scientific">Phytophthora fragariae</name>
    <dbReference type="NCBI Taxonomy" id="53985"/>
    <lineage>
        <taxon>Eukaryota</taxon>
        <taxon>Sar</taxon>
        <taxon>Stramenopiles</taxon>
        <taxon>Oomycota</taxon>
        <taxon>Peronosporomycetes</taxon>
        <taxon>Peronosporales</taxon>
        <taxon>Peronosporaceae</taxon>
        <taxon>Phytophthora</taxon>
    </lineage>
</organism>
<dbReference type="EMBL" id="QXFZ01000873">
    <property type="protein sequence ID" value="KAE9102442.1"/>
    <property type="molecule type" value="Genomic_DNA"/>
</dbReference>
<protein>
    <submittedName>
        <fullName evidence="5">Uncharacterized protein</fullName>
    </submittedName>
</protein>
<evidence type="ECO:0000313" key="19">
    <source>
        <dbReference type="Proteomes" id="UP000488956"/>
    </source>
</evidence>
<evidence type="ECO:0000313" key="11">
    <source>
        <dbReference type="Proteomes" id="UP000429523"/>
    </source>
</evidence>
<reference evidence="11 12" key="1">
    <citation type="submission" date="2018-08" db="EMBL/GenBank/DDBJ databases">
        <title>Genomic investigation of the strawberry pathogen Phytophthora fragariae indicates pathogenicity is determined by transcriptional variation in three key races.</title>
        <authorList>
            <person name="Adams T.M."/>
            <person name="Armitage A.D."/>
            <person name="Sobczyk M.K."/>
            <person name="Bates H.J."/>
            <person name="Dunwell J.M."/>
            <person name="Nellist C.F."/>
            <person name="Harrison R.J."/>
        </authorList>
    </citation>
    <scope>NUCLEOTIDE SEQUENCE [LARGE SCALE GENOMIC DNA]</scope>
    <source>
        <strain evidence="10 13">A4</strain>
        <strain evidence="9 14">BC-1</strain>
        <strain evidence="8 18">BC-23</strain>
        <strain evidence="7 12">NOV-27</strain>
        <strain evidence="6 15">NOV-5</strain>
        <strain evidence="5 16">NOV-71</strain>
        <strain evidence="2 11">NOV-9</strain>
        <strain evidence="4 19">ONT-3</strain>
        <strain evidence="3 17">SCRP245</strain>
    </source>
</reference>
<dbReference type="EMBL" id="QXGB01000890">
    <property type="protein sequence ID" value="KAE9201836.1"/>
    <property type="molecule type" value="Genomic_DNA"/>
</dbReference>
<dbReference type="AlphaFoldDB" id="A0A6A3RXQ8"/>
<keyword evidence="1" id="KW-0472">Membrane</keyword>
<evidence type="ECO:0000313" key="13">
    <source>
        <dbReference type="Proteomes" id="UP000437068"/>
    </source>
</evidence>
<evidence type="ECO:0000313" key="16">
    <source>
        <dbReference type="Proteomes" id="UP000441208"/>
    </source>
</evidence>
<evidence type="ECO:0000313" key="5">
    <source>
        <dbReference type="EMBL" id="KAE9102442.1"/>
    </source>
</evidence>
<dbReference type="EMBL" id="QXGE01000947">
    <property type="protein sequence ID" value="KAE9300479.1"/>
    <property type="molecule type" value="Genomic_DNA"/>
</dbReference>
<keyword evidence="1" id="KW-0812">Transmembrane</keyword>